<evidence type="ECO:0000256" key="2">
    <source>
        <dbReference type="ARBA" id="ARBA00023008"/>
    </source>
</evidence>
<dbReference type="Proteomes" id="UP000553706">
    <property type="component" value="Unassembled WGS sequence"/>
</dbReference>
<dbReference type="PANTHER" id="PTHR12151">
    <property type="entry name" value="ELECTRON TRANSPORT PROTIN SCO1/SENC FAMILY MEMBER"/>
    <property type="match status" value="1"/>
</dbReference>
<evidence type="ECO:0000256" key="3">
    <source>
        <dbReference type="PIRSR" id="PIRSR603782-1"/>
    </source>
</evidence>
<evidence type="ECO:0000313" key="7">
    <source>
        <dbReference type="Proteomes" id="UP000553706"/>
    </source>
</evidence>
<feature type="binding site" evidence="3">
    <location>
        <position position="73"/>
    </location>
    <ligand>
        <name>Cu cation</name>
        <dbReference type="ChEBI" id="CHEBI:23378"/>
    </ligand>
</feature>
<dbReference type="InterPro" id="IPR013766">
    <property type="entry name" value="Thioredoxin_domain"/>
</dbReference>
<evidence type="ECO:0000256" key="1">
    <source>
        <dbReference type="ARBA" id="ARBA00010996"/>
    </source>
</evidence>
<dbReference type="Gene3D" id="3.40.30.10">
    <property type="entry name" value="Glutaredoxin"/>
    <property type="match status" value="1"/>
</dbReference>
<protein>
    <submittedName>
        <fullName evidence="6">Protein SCO1/2</fullName>
    </submittedName>
</protein>
<dbReference type="Pfam" id="PF02630">
    <property type="entry name" value="SCO1-SenC"/>
    <property type="match status" value="1"/>
</dbReference>
<keyword evidence="7" id="KW-1185">Reference proteome</keyword>
<comment type="similarity">
    <text evidence="1">Belongs to the SCO1/2 family.</text>
</comment>
<dbReference type="InterPro" id="IPR003782">
    <property type="entry name" value="SCO1/SenC"/>
</dbReference>
<dbReference type="RefSeq" id="WP_183266921.1">
    <property type="nucleotide sequence ID" value="NZ_JACHFJ010000010.1"/>
</dbReference>
<feature type="binding site" evidence="3">
    <location>
        <position position="155"/>
    </location>
    <ligand>
        <name>Cu cation</name>
        <dbReference type="ChEBI" id="CHEBI:23378"/>
    </ligand>
</feature>
<evidence type="ECO:0000313" key="6">
    <source>
        <dbReference type="EMBL" id="MBB5373907.1"/>
    </source>
</evidence>
<dbReference type="EMBL" id="JACHFJ010000010">
    <property type="protein sequence ID" value="MBB5373907.1"/>
    <property type="molecule type" value="Genomic_DNA"/>
</dbReference>
<evidence type="ECO:0000256" key="4">
    <source>
        <dbReference type="PIRSR" id="PIRSR603782-2"/>
    </source>
</evidence>
<sequence length="195" mass="20881">MSPRRRSLLALPVLALAGCHHDLSPQDVSVRGLVPDLAFTMIDAATGQSMTGADMRGSVTLLYFGYTHCPDVCPATLYNLQRIQARMGAAASKVRVLFVTVDPDRDTPALLAQYAALFGPNVTGLRGTPDALYALARRYRVVFSVSKAPTYTVTHSAAVYVFNAQGQAEFIIAGLDTPQPDLDGIARDLRGVAAE</sequence>
<proteinExistence type="inferred from homology"/>
<gene>
    <name evidence="6" type="ORF">HNP71_002174</name>
</gene>
<reference evidence="6 7" key="1">
    <citation type="submission" date="2020-08" db="EMBL/GenBank/DDBJ databases">
        <title>Genomic Encyclopedia of Type Strains, Phase IV (KMG-IV): sequencing the most valuable type-strain genomes for metagenomic binning, comparative biology and taxonomic classification.</title>
        <authorList>
            <person name="Goeker M."/>
        </authorList>
    </citation>
    <scope>NUCLEOTIDE SEQUENCE [LARGE SCALE GENOMIC DNA]</scope>
    <source>
        <strain evidence="6 7">DSM 27026</strain>
    </source>
</reference>
<keyword evidence="3" id="KW-0479">Metal-binding</keyword>
<evidence type="ECO:0000259" key="5">
    <source>
        <dbReference type="PROSITE" id="PS51352"/>
    </source>
</evidence>
<dbReference type="AlphaFoldDB" id="A0A840VG85"/>
<dbReference type="PROSITE" id="PS51352">
    <property type="entry name" value="THIOREDOXIN_2"/>
    <property type="match status" value="1"/>
</dbReference>
<dbReference type="InterPro" id="IPR036249">
    <property type="entry name" value="Thioredoxin-like_sf"/>
</dbReference>
<dbReference type="PANTHER" id="PTHR12151:SF25">
    <property type="entry name" value="LINALOOL DEHYDRATASE_ISOMERASE DOMAIN-CONTAINING PROTEIN"/>
    <property type="match status" value="1"/>
</dbReference>
<feature type="disulfide bond" description="Redox-active" evidence="4">
    <location>
        <begin position="69"/>
        <end position="73"/>
    </location>
</feature>
<dbReference type="PROSITE" id="PS51257">
    <property type="entry name" value="PROKAR_LIPOPROTEIN"/>
    <property type="match status" value="1"/>
</dbReference>
<accession>A0A840VG85</accession>
<feature type="binding site" evidence="3">
    <location>
        <position position="69"/>
    </location>
    <ligand>
        <name>Cu cation</name>
        <dbReference type="ChEBI" id="CHEBI:23378"/>
    </ligand>
</feature>
<keyword evidence="4" id="KW-1015">Disulfide bond</keyword>
<dbReference type="GO" id="GO:0046872">
    <property type="term" value="F:metal ion binding"/>
    <property type="evidence" value="ECO:0007669"/>
    <property type="project" value="UniProtKB-KW"/>
</dbReference>
<feature type="domain" description="Thioredoxin" evidence="5">
    <location>
        <begin position="28"/>
        <end position="194"/>
    </location>
</feature>
<comment type="caution">
    <text evidence="6">The sequence shown here is derived from an EMBL/GenBank/DDBJ whole genome shotgun (WGS) entry which is preliminary data.</text>
</comment>
<dbReference type="CDD" id="cd02968">
    <property type="entry name" value="SCO"/>
    <property type="match status" value="1"/>
</dbReference>
<organism evidence="6 7">
    <name type="scientific">Acidocella aromatica</name>
    <dbReference type="NCBI Taxonomy" id="1303579"/>
    <lineage>
        <taxon>Bacteria</taxon>
        <taxon>Pseudomonadati</taxon>
        <taxon>Pseudomonadota</taxon>
        <taxon>Alphaproteobacteria</taxon>
        <taxon>Acetobacterales</taxon>
        <taxon>Acidocellaceae</taxon>
        <taxon>Acidocella</taxon>
    </lineage>
</organism>
<dbReference type="SUPFAM" id="SSF52833">
    <property type="entry name" value="Thioredoxin-like"/>
    <property type="match status" value="1"/>
</dbReference>
<keyword evidence="2 3" id="KW-0186">Copper</keyword>
<name>A0A840VG85_9PROT</name>